<dbReference type="Proteomes" id="UP000191905">
    <property type="component" value="Unassembled WGS sequence"/>
</dbReference>
<accession>A0A1V8RLD7</accession>
<evidence type="ECO:0000313" key="1">
    <source>
        <dbReference type="EMBL" id="OQM74012.1"/>
    </source>
</evidence>
<evidence type="ECO:0000313" key="2">
    <source>
        <dbReference type="Proteomes" id="UP000191905"/>
    </source>
</evidence>
<reference evidence="1 2" key="1">
    <citation type="journal article" date="2016" name="Int. J. Syst. Evol. Microbiol.">
        <title>Pseudaminobacter manganicus sp. nov., isolated from sludge of a manganese mine.</title>
        <authorList>
            <person name="Li J."/>
            <person name="Huang J."/>
            <person name="Liao S."/>
            <person name="Wang G."/>
        </authorList>
    </citation>
    <scope>NUCLEOTIDE SEQUENCE [LARGE SCALE GENOMIC DNA]</scope>
    <source>
        <strain evidence="1 2">JH-7</strain>
    </source>
</reference>
<comment type="caution">
    <text evidence="1">The sequence shown here is derived from an EMBL/GenBank/DDBJ whole genome shotgun (WGS) entry which is preliminary data.</text>
</comment>
<gene>
    <name evidence="1" type="ORF">BFN67_06710</name>
</gene>
<keyword evidence="2" id="KW-1185">Reference proteome</keyword>
<dbReference type="EMBL" id="MDET01000045">
    <property type="protein sequence ID" value="OQM74012.1"/>
    <property type="molecule type" value="Genomic_DNA"/>
</dbReference>
<proteinExistence type="predicted"/>
<sequence>MSLTVIGQAYLESFTTLIFIVDAFPPQSLREIGFGNHRVLSGRALGWARLAGWGCPRPLSMRRRLRTRPVSLS</sequence>
<organism evidence="1 2">
    <name type="scientific">Manganibacter manganicus</name>
    <dbReference type="NCBI Taxonomy" id="1873176"/>
    <lineage>
        <taxon>Bacteria</taxon>
        <taxon>Pseudomonadati</taxon>
        <taxon>Pseudomonadota</taxon>
        <taxon>Alphaproteobacteria</taxon>
        <taxon>Hyphomicrobiales</taxon>
        <taxon>Phyllobacteriaceae</taxon>
        <taxon>Manganibacter</taxon>
    </lineage>
</organism>
<protein>
    <submittedName>
        <fullName evidence="1">Uncharacterized protein</fullName>
    </submittedName>
</protein>
<dbReference type="AlphaFoldDB" id="A0A1V8RLD7"/>
<name>A0A1V8RLD7_9HYPH</name>